<organism evidence="2 3">
    <name type="scientific">Liparis tanakae</name>
    <name type="common">Tanaka's snailfish</name>
    <dbReference type="NCBI Taxonomy" id="230148"/>
    <lineage>
        <taxon>Eukaryota</taxon>
        <taxon>Metazoa</taxon>
        <taxon>Chordata</taxon>
        <taxon>Craniata</taxon>
        <taxon>Vertebrata</taxon>
        <taxon>Euteleostomi</taxon>
        <taxon>Actinopterygii</taxon>
        <taxon>Neopterygii</taxon>
        <taxon>Teleostei</taxon>
        <taxon>Neoteleostei</taxon>
        <taxon>Acanthomorphata</taxon>
        <taxon>Eupercaria</taxon>
        <taxon>Perciformes</taxon>
        <taxon>Cottioidei</taxon>
        <taxon>Cottales</taxon>
        <taxon>Liparidae</taxon>
        <taxon>Liparis</taxon>
    </lineage>
</organism>
<evidence type="ECO:0000313" key="2">
    <source>
        <dbReference type="EMBL" id="TNN82234.1"/>
    </source>
</evidence>
<accession>A0A4Z2IXH5</accession>
<feature type="compositionally biased region" description="Low complexity" evidence="1">
    <location>
        <begin position="135"/>
        <end position="148"/>
    </location>
</feature>
<dbReference type="Proteomes" id="UP000314294">
    <property type="component" value="Unassembled WGS sequence"/>
</dbReference>
<evidence type="ECO:0000256" key="1">
    <source>
        <dbReference type="SAM" id="MobiDB-lite"/>
    </source>
</evidence>
<proteinExistence type="predicted"/>
<evidence type="ECO:0000313" key="3">
    <source>
        <dbReference type="Proteomes" id="UP000314294"/>
    </source>
</evidence>
<dbReference type="AlphaFoldDB" id="A0A4Z2IXH5"/>
<feature type="compositionally biased region" description="Basic and acidic residues" evidence="1">
    <location>
        <begin position="99"/>
        <end position="111"/>
    </location>
</feature>
<feature type="compositionally biased region" description="Basic and acidic residues" evidence="1">
    <location>
        <begin position="65"/>
        <end position="76"/>
    </location>
</feature>
<sequence>MTEESRGKRRKQANPRRNRGKEACGAEEKKFREVGSEMRRTEKPSRGPRGLTPQADVSALGNEGWGERDSNEDPRHHGLLPGLFKGLSSGVRTSGWEGQWRKKGEEEHRGGELTGLTGLETVPRRQKTSDGGAEGVETGETAGRQIVG</sequence>
<comment type="caution">
    <text evidence="2">The sequence shown here is derived from an EMBL/GenBank/DDBJ whole genome shotgun (WGS) entry which is preliminary data.</text>
</comment>
<protein>
    <submittedName>
        <fullName evidence="2">Uncharacterized protein</fullName>
    </submittedName>
</protein>
<gene>
    <name evidence="2" type="ORF">EYF80_007602</name>
</gene>
<reference evidence="2 3" key="1">
    <citation type="submission" date="2019-03" db="EMBL/GenBank/DDBJ databases">
        <title>First draft genome of Liparis tanakae, snailfish: a comprehensive survey of snailfish specific genes.</title>
        <authorList>
            <person name="Kim W."/>
            <person name="Song I."/>
            <person name="Jeong J.-H."/>
            <person name="Kim D."/>
            <person name="Kim S."/>
            <person name="Ryu S."/>
            <person name="Song J.Y."/>
            <person name="Lee S.K."/>
        </authorList>
    </citation>
    <scope>NUCLEOTIDE SEQUENCE [LARGE SCALE GENOMIC DNA]</scope>
    <source>
        <tissue evidence="2">Muscle</tissue>
    </source>
</reference>
<feature type="region of interest" description="Disordered" evidence="1">
    <location>
        <begin position="1"/>
        <end position="148"/>
    </location>
</feature>
<feature type="compositionally biased region" description="Basic and acidic residues" evidence="1">
    <location>
        <begin position="20"/>
        <end position="45"/>
    </location>
</feature>
<name>A0A4Z2IXH5_9TELE</name>
<feature type="compositionally biased region" description="Basic residues" evidence="1">
    <location>
        <begin position="7"/>
        <end position="19"/>
    </location>
</feature>
<dbReference type="EMBL" id="SRLO01000041">
    <property type="protein sequence ID" value="TNN82234.1"/>
    <property type="molecule type" value="Genomic_DNA"/>
</dbReference>
<keyword evidence="3" id="KW-1185">Reference proteome</keyword>